<dbReference type="AlphaFoldDB" id="W1PA58"/>
<dbReference type="Proteomes" id="UP000017836">
    <property type="component" value="Unassembled WGS sequence"/>
</dbReference>
<name>W1PA58_AMBTC</name>
<gene>
    <name evidence="1" type="ORF">AMTR_s00005p00147860</name>
</gene>
<accession>W1PA58</accession>
<dbReference type="HOGENOM" id="CLU_2515638_0_0_1"/>
<evidence type="ECO:0000313" key="1">
    <source>
        <dbReference type="EMBL" id="ERN06772.1"/>
    </source>
</evidence>
<proteinExistence type="predicted"/>
<evidence type="ECO:0000313" key="2">
    <source>
        <dbReference type="Proteomes" id="UP000017836"/>
    </source>
</evidence>
<protein>
    <submittedName>
        <fullName evidence="1">Uncharacterized protein</fullName>
    </submittedName>
</protein>
<organism evidence="1 2">
    <name type="scientific">Amborella trichopoda</name>
    <dbReference type="NCBI Taxonomy" id="13333"/>
    <lineage>
        <taxon>Eukaryota</taxon>
        <taxon>Viridiplantae</taxon>
        <taxon>Streptophyta</taxon>
        <taxon>Embryophyta</taxon>
        <taxon>Tracheophyta</taxon>
        <taxon>Spermatophyta</taxon>
        <taxon>Magnoliopsida</taxon>
        <taxon>Amborellales</taxon>
        <taxon>Amborellaceae</taxon>
        <taxon>Amborella</taxon>
    </lineage>
</organism>
<dbReference type="Gramene" id="ERN06772">
    <property type="protein sequence ID" value="ERN06772"/>
    <property type="gene ID" value="AMTR_s00005p00147860"/>
</dbReference>
<reference evidence="2" key="1">
    <citation type="journal article" date="2013" name="Science">
        <title>The Amborella genome and the evolution of flowering plants.</title>
        <authorList>
            <consortium name="Amborella Genome Project"/>
        </authorList>
    </citation>
    <scope>NUCLEOTIDE SEQUENCE [LARGE SCALE GENOMIC DNA]</scope>
</reference>
<sequence>MSQENYLSIWNYLPHQYLFSINIAPTKSSLLKWDQGCQEAEEGEADPERLDYKAFKRKGSDVISTGIKDISKLQQQGTESTQVTT</sequence>
<dbReference type="EMBL" id="KI393866">
    <property type="protein sequence ID" value="ERN06772.1"/>
    <property type="molecule type" value="Genomic_DNA"/>
</dbReference>
<keyword evidence="2" id="KW-1185">Reference proteome</keyword>